<keyword evidence="3" id="KW-1185">Reference proteome</keyword>
<sequence length="50" mass="6041">MADCCEVYHEEPPKQPKKKEKPRDEEEKRPRETKKVDQLLGENEMNIDDR</sequence>
<feature type="non-terminal residue" evidence="2">
    <location>
        <position position="50"/>
    </location>
</feature>
<comment type="caution">
    <text evidence="2">The sequence shown here is derived from an EMBL/GenBank/DDBJ whole genome shotgun (WGS) entry which is preliminary data.</text>
</comment>
<dbReference type="EMBL" id="CAXAMM010018002">
    <property type="protein sequence ID" value="CAK9042512.1"/>
    <property type="molecule type" value="Genomic_DNA"/>
</dbReference>
<feature type="compositionally biased region" description="Basic and acidic residues" evidence="1">
    <location>
        <begin position="21"/>
        <end position="37"/>
    </location>
</feature>
<reference evidence="2 3" key="1">
    <citation type="submission" date="2024-02" db="EMBL/GenBank/DDBJ databases">
        <authorList>
            <person name="Chen Y."/>
            <person name="Shah S."/>
            <person name="Dougan E. K."/>
            <person name="Thang M."/>
            <person name="Chan C."/>
        </authorList>
    </citation>
    <scope>NUCLEOTIDE SEQUENCE [LARGE SCALE GENOMIC DNA]</scope>
</reference>
<gene>
    <name evidence="2" type="ORF">SCF082_LOCUS24452</name>
</gene>
<accession>A0ABP0LV77</accession>
<protein>
    <submittedName>
        <fullName evidence="2">Uncharacterized protein</fullName>
    </submittedName>
</protein>
<organism evidence="2 3">
    <name type="scientific">Durusdinium trenchii</name>
    <dbReference type="NCBI Taxonomy" id="1381693"/>
    <lineage>
        <taxon>Eukaryota</taxon>
        <taxon>Sar</taxon>
        <taxon>Alveolata</taxon>
        <taxon>Dinophyceae</taxon>
        <taxon>Suessiales</taxon>
        <taxon>Symbiodiniaceae</taxon>
        <taxon>Durusdinium</taxon>
    </lineage>
</organism>
<feature type="compositionally biased region" description="Basic and acidic residues" evidence="1">
    <location>
        <begin position="1"/>
        <end position="14"/>
    </location>
</feature>
<feature type="region of interest" description="Disordered" evidence="1">
    <location>
        <begin position="1"/>
        <end position="50"/>
    </location>
</feature>
<evidence type="ECO:0000256" key="1">
    <source>
        <dbReference type="SAM" id="MobiDB-lite"/>
    </source>
</evidence>
<evidence type="ECO:0000313" key="3">
    <source>
        <dbReference type="Proteomes" id="UP001642464"/>
    </source>
</evidence>
<dbReference type="Proteomes" id="UP001642464">
    <property type="component" value="Unassembled WGS sequence"/>
</dbReference>
<name>A0ABP0LV77_9DINO</name>
<evidence type="ECO:0000313" key="2">
    <source>
        <dbReference type="EMBL" id="CAK9042512.1"/>
    </source>
</evidence>
<proteinExistence type="predicted"/>